<accession>A0A6G1ITA6</accession>
<protein>
    <submittedName>
        <fullName evidence="1">Uncharacterized protein</fullName>
    </submittedName>
</protein>
<evidence type="ECO:0000313" key="2">
    <source>
        <dbReference type="Proteomes" id="UP000799291"/>
    </source>
</evidence>
<keyword evidence="2" id="KW-1185">Reference proteome</keyword>
<evidence type="ECO:0000313" key="1">
    <source>
        <dbReference type="EMBL" id="KAF2681487.1"/>
    </source>
</evidence>
<name>A0A6G1ITA6_9PLEO</name>
<dbReference type="EMBL" id="MU005591">
    <property type="protein sequence ID" value="KAF2681487.1"/>
    <property type="molecule type" value="Genomic_DNA"/>
</dbReference>
<organism evidence="1 2">
    <name type="scientific">Lentithecium fluviatile CBS 122367</name>
    <dbReference type="NCBI Taxonomy" id="1168545"/>
    <lineage>
        <taxon>Eukaryota</taxon>
        <taxon>Fungi</taxon>
        <taxon>Dikarya</taxon>
        <taxon>Ascomycota</taxon>
        <taxon>Pezizomycotina</taxon>
        <taxon>Dothideomycetes</taxon>
        <taxon>Pleosporomycetidae</taxon>
        <taxon>Pleosporales</taxon>
        <taxon>Massarineae</taxon>
        <taxon>Lentitheciaceae</taxon>
        <taxon>Lentithecium</taxon>
    </lineage>
</organism>
<dbReference type="AlphaFoldDB" id="A0A6G1ITA6"/>
<sequence length="135" mass="15430">MATPATGQPNTPKLTLKDYVHKSLERLPYSERMLTSSSLYESDLLTDVTLKLKDGQNLAHRYDSQAVVDMREDDPTAVKAMRSVWRITSALHNLNIIFNIYVIAVKYGVNAHLRHAANGILKEPKINESFRYRRD</sequence>
<proteinExistence type="predicted"/>
<gene>
    <name evidence="1" type="ORF">K458DRAFT_391871</name>
</gene>
<dbReference type="Proteomes" id="UP000799291">
    <property type="component" value="Unassembled WGS sequence"/>
</dbReference>
<reference evidence="1" key="1">
    <citation type="journal article" date="2020" name="Stud. Mycol.">
        <title>101 Dothideomycetes genomes: a test case for predicting lifestyles and emergence of pathogens.</title>
        <authorList>
            <person name="Haridas S."/>
            <person name="Albert R."/>
            <person name="Binder M."/>
            <person name="Bloem J."/>
            <person name="Labutti K."/>
            <person name="Salamov A."/>
            <person name="Andreopoulos B."/>
            <person name="Baker S."/>
            <person name="Barry K."/>
            <person name="Bills G."/>
            <person name="Bluhm B."/>
            <person name="Cannon C."/>
            <person name="Castanera R."/>
            <person name="Culley D."/>
            <person name="Daum C."/>
            <person name="Ezra D."/>
            <person name="Gonzalez J."/>
            <person name="Henrissat B."/>
            <person name="Kuo A."/>
            <person name="Liang C."/>
            <person name="Lipzen A."/>
            <person name="Lutzoni F."/>
            <person name="Magnuson J."/>
            <person name="Mondo S."/>
            <person name="Nolan M."/>
            <person name="Ohm R."/>
            <person name="Pangilinan J."/>
            <person name="Park H.-J."/>
            <person name="Ramirez L."/>
            <person name="Alfaro M."/>
            <person name="Sun H."/>
            <person name="Tritt A."/>
            <person name="Yoshinaga Y."/>
            <person name="Zwiers L.-H."/>
            <person name="Turgeon B."/>
            <person name="Goodwin S."/>
            <person name="Spatafora J."/>
            <person name="Crous P."/>
            <person name="Grigoriev I."/>
        </authorList>
    </citation>
    <scope>NUCLEOTIDE SEQUENCE</scope>
    <source>
        <strain evidence="1">CBS 122367</strain>
    </source>
</reference>